<dbReference type="AlphaFoldDB" id="A0A183K233"/>
<reference evidence="3" key="1">
    <citation type="submission" date="2016-06" db="UniProtKB">
        <authorList>
            <consortium name="WormBaseParasite"/>
        </authorList>
    </citation>
    <scope>IDENTIFICATION</scope>
</reference>
<dbReference type="WBParaSite" id="SCUD_0000904601-mRNA-1">
    <property type="protein sequence ID" value="SCUD_0000904601-mRNA-1"/>
    <property type="gene ID" value="SCUD_0000904601"/>
</dbReference>
<evidence type="ECO:0000313" key="1">
    <source>
        <dbReference type="EMBL" id="VDP33847.1"/>
    </source>
</evidence>
<accession>A0A183K233</accession>
<evidence type="ECO:0000313" key="2">
    <source>
        <dbReference type="Proteomes" id="UP000279833"/>
    </source>
</evidence>
<reference evidence="1 2" key="2">
    <citation type="submission" date="2018-11" db="EMBL/GenBank/DDBJ databases">
        <authorList>
            <consortium name="Pathogen Informatics"/>
        </authorList>
    </citation>
    <scope>NUCLEOTIDE SEQUENCE [LARGE SCALE GENOMIC DNA]</scope>
    <source>
        <strain evidence="1">Dakar</strain>
        <strain evidence="2">Dakar, Senegal</strain>
    </source>
</reference>
<proteinExistence type="predicted"/>
<keyword evidence="2" id="KW-1185">Reference proteome</keyword>
<evidence type="ECO:0000313" key="3">
    <source>
        <dbReference type="WBParaSite" id="SCUD_0000904601-mRNA-1"/>
    </source>
</evidence>
<organism evidence="3">
    <name type="scientific">Schistosoma curassoni</name>
    <dbReference type="NCBI Taxonomy" id="6186"/>
    <lineage>
        <taxon>Eukaryota</taxon>
        <taxon>Metazoa</taxon>
        <taxon>Spiralia</taxon>
        <taxon>Lophotrochozoa</taxon>
        <taxon>Platyhelminthes</taxon>
        <taxon>Trematoda</taxon>
        <taxon>Digenea</taxon>
        <taxon>Strigeidida</taxon>
        <taxon>Schistosomatoidea</taxon>
        <taxon>Schistosomatidae</taxon>
        <taxon>Schistosoma</taxon>
    </lineage>
</organism>
<protein>
    <submittedName>
        <fullName evidence="3">Transposase</fullName>
    </submittedName>
</protein>
<name>A0A183K233_9TREM</name>
<sequence length="85" mass="9819">MHKGKSKILDYNTENTKPITLDKETVENIIDKCGASEADVKVKIGRARKAFLKLKNIWNSKQLFTRQYQSQNLQYECQNGSTVRN</sequence>
<dbReference type="Proteomes" id="UP000279833">
    <property type="component" value="Unassembled WGS sequence"/>
</dbReference>
<dbReference type="EMBL" id="UZAK01033039">
    <property type="protein sequence ID" value="VDP33847.1"/>
    <property type="molecule type" value="Genomic_DNA"/>
</dbReference>
<gene>
    <name evidence="1" type="ORF">SCUD_LOCUS9046</name>
</gene>